<accession>A0A1B8ZZT2</accession>
<dbReference type="RefSeq" id="WP_065392851.1">
    <property type="nucleotide sequence ID" value="NZ_MAYH01000001.1"/>
</dbReference>
<name>A0A1B8ZZT2_9FLAO</name>
<dbReference type="SUPFAM" id="SSF82171">
    <property type="entry name" value="DPP6 N-terminal domain-like"/>
    <property type="match status" value="1"/>
</dbReference>
<dbReference type="Gene3D" id="3.40.50.1820">
    <property type="entry name" value="alpha/beta hydrolase"/>
    <property type="match status" value="1"/>
</dbReference>
<feature type="signal peptide" evidence="2">
    <location>
        <begin position="1"/>
        <end position="20"/>
    </location>
</feature>
<gene>
    <name evidence="4" type="ORF">BBI01_01140</name>
</gene>
<dbReference type="PANTHER" id="PTHR42776">
    <property type="entry name" value="SERINE PEPTIDASE S9 FAMILY MEMBER"/>
    <property type="match status" value="1"/>
</dbReference>
<dbReference type="GO" id="GO:0004252">
    <property type="term" value="F:serine-type endopeptidase activity"/>
    <property type="evidence" value="ECO:0007669"/>
    <property type="project" value="TreeGrafter"/>
</dbReference>
<evidence type="ECO:0000259" key="3">
    <source>
        <dbReference type="Pfam" id="PF00326"/>
    </source>
</evidence>
<feature type="chain" id="PRO_5008621437" description="Peptidase S9 prolyl oligopeptidase catalytic domain-containing protein" evidence="2">
    <location>
        <begin position="21"/>
        <end position="836"/>
    </location>
</feature>
<proteinExistence type="predicted"/>
<keyword evidence="5" id="KW-1185">Reference proteome</keyword>
<dbReference type="InterPro" id="IPR001375">
    <property type="entry name" value="Peptidase_S9_cat"/>
</dbReference>
<protein>
    <recommendedName>
        <fullName evidence="3">Peptidase S9 prolyl oligopeptidase catalytic domain-containing protein</fullName>
    </recommendedName>
</protein>
<dbReference type="GO" id="GO:0006508">
    <property type="term" value="P:proteolysis"/>
    <property type="evidence" value="ECO:0007669"/>
    <property type="project" value="InterPro"/>
</dbReference>
<evidence type="ECO:0000256" key="1">
    <source>
        <dbReference type="ARBA" id="ARBA00022801"/>
    </source>
</evidence>
<keyword evidence="1" id="KW-0378">Hydrolase</keyword>
<evidence type="ECO:0000313" key="4">
    <source>
        <dbReference type="EMBL" id="OCA77097.1"/>
    </source>
</evidence>
<comment type="caution">
    <text evidence="4">The sequence shown here is derived from an EMBL/GenBank/DDBJ whole genome shotgun (WGS) entry which is preliminary data.</text>
</comment>
<dbReference type="OrthoDB" id="9812921at2"/>
<dbReference type="AlphaFoldDB" id="A0A1B8ZZT2"/>
<dbReference type="EMBL" id="MAYH01000001">
    <property type="protein sequence ID" value="OCA77097.1"/>
    <property type="molecule type" value="Genomic_DNA"/>
</dbReference>
<dbReference type="Pfam" id="PF00326">
    <property type="entry name" value="Peptidase_S9"/>
    <property type="match status" value="1"/>
</dbReference>
<organism evidence="4 5">
    <name type="scientific">Chryseobacterium artocarpi</name>
    <dbReference type="NCBI Taxonomy" id="1414727"/>
    <lineage>
        <taxon>Bacteria</taxon>
        <taxon>Pseudomonadati</taxon>
        <taxon>Bacteroidota</taxon>
        <taxon>Flavobacteriia</taxon>
        <taxon>Flavobacteriales</taxon>
        <taxon>Weeksellaceae</taxon>
        <taxon>Chryseobacterium group</taxon>
        <taxon>Chryseobacterium</taxon>
    </lineage>
</organism>
<evidence type="ECO:0000313" key="5">
    <source>
        <dbReference type="Proteomes" id="UP000092651"/>
    </source>
</evidence>
<dbReference type="InterPro" id="IPR029058">
    <property type="entry name" value="AB_hydrolase_fold"/>
</dbReference>
<dbReference type="SUPFAM" id="SSF53474">
    <property type="entry name" value="alpha/beta-Hydrolases"/>
    <property type="match status" value="1"/>
</dbReference>
<dbReference type="PANTHER" id="PTHR42776:SF27">
    <property type="entry name" value="DIPEPTIDYL PEPTIDASE FAMILY MEMBER 6"/>
    <property type="match status" value="1"/>
</dbReference>
<sequence length="836" mass="96090">MMINALKLILLLTGILLTSAQQHVDTVDHWRAKFDNLSDVVYRSKNANWLGIRKVSKQHGDSIFVVNTKNHGQTVYRIKNSELTFLNEEGVLGKHGQKVIFLNLLTGKTFNFDNVIGIYTLEQQNSYGLLFNDHHLKVYDTFGRQLYEIANVDNLTATDSKNTIYLSKLYNGKSEVVETTVSQKEVLYKTINKIRKMWLSDSGKQLLIIEVTEDTDKDRLVVFETGNYPKKTLELNIPKNAMVNFSSIQDGTSYLISARVNVETKEEPLVDVWYGNDPYVNQHFKMFSKRNFWIWHPKSNKLQVIPVPKNIEVGSINNDRYFLTYFPRRGHNFLTSEPELNAAQIYDLKSNSYTDIGDIKLTKRIGKEWPLLLNHSLYTSSDGKWFVASHDGIKWTLYHSDGSKVMIIEKVGLEQPVFSAKSDHIYFESSNGLWDFDIKLKKLTALDIGIGKMTKIKNYILKTDDYIATSFLPTEKVLTEIYDKDENVISFQLFQSGKGYEAIPATKNRVDKLIYNPEMTSFYTLEANFNLPPTLFSYDKKNQRSLLFDGNIKDSGAKKLKQEIYRYHAAGKNLSGILLYPIGFDPKKIYPMIVRIYDMQRHLSNSYLSPNKIFPEGIQIRTLLERGYFVFLPDTTVGEKGPGLSALECVHNALDVVLNNPFIDRKKIGLCGQSYGGYKTNFIATHSDRFAAYLSGAGISDLINNYYSYSINWNKPLYFASNTYYQMGTAPADDKERYLKNNPILSVEKINAPILLWAGKKDGNVPYTQTMEFYIGLRRYKKDVVALFYQNGDHSFSDGTPEQIDLSKKVLDWFDYFLLDKDDIVWIDKQMKKDAD</sequence>
<feature type="domain" description="Peptidase S9 prolyl oligopeptidase catalytic" evidence="3">
    <location>
        <begin position="652"/>
        <end position="816"/>
    </location>
</feature>
<reference evidence="4 5" key="1">
    <citation type="submission" date="2016-07" db="EMBL/GenBank/DDBJ databases">
        <authorList>
            <person name="Jeong J.-J."/>
            <person name="Kim D.W."/>
            <person name="Sang M.K."/>
            <person name="Choi I.-G."/>
            <person name="Kim K.D."/>
        </authorList>
    </citation>
    <scope>NUCLEOTIDE SEQUENCE [LARGE SCALE GENOMIC DNA]</scope>
    <source>
        <strain evidence="4 5">UTM-3</strain>
    </source>
</reference>
<evidence type="ECO:0000256" key="2">
    <source>
        <dbReference type="SAM" id="SignalP"/>
    </source>
</evidence>
<dbReference type="Proteomes" id="UP000092651">
    <property type="component" value="Unassembled WGS sequence"/>
</dbReference>
<keyword evidence="2" id="KW-0732">Signal</keyword>